<dbReference type="Pfam" id="PF04167">
    <property type="entry name" value="DUF402"/>
    <property type="match status" value="1"/>
</dbReference>
<evidence type="ECO:0000259" key="2">
    <source>
        <dbReference type="Pfam" id="PF04167"/>
    </source>
</evidence>
<keyword evidence="4" id="KW-1185">Reference proteome</keyword>
<sequence length="188" mass="22431">MNNYMPCMIKSFKHNGRLHRFWHRNWLVPQERLAKEHAEQSMHVLINRQTPIQEADGKLWTSRVPAVSFFMPGQWYNVVALLEDGGIRYYCNVASPMMQNEDVFTYIDYDLDVIRTADGGIHVVDRDEYERHKQMYHYPDIVLDKVEQGLQSLLRRAKSADAPFDDELVYQYYEDWQREASEIDFTEF</sequence>
<evidence type="ECO:0000313" key="3">
    <source>
        <dbReference type="EMBL" id="MBD3921102.1"/>
    </source>
</evidence>
<dbReference type="InterPro" id="IPR007295">
    <property type="entry name" value="DUF402"/>
</dbReference>
<evidence type="ECO:0000256" key="1">
    <source>
        <dbReference type="ARBA" id="ARBA00022801"/>
    </source>
</evidence>
<feature type="domain" description="DUF402" evidence="2">
    <location>
        <begin position="32"/>
        <end position="158"/>
    </location>
</feature>
<dbReference type="PANTHER" id="PTHR39159:SF1">
    <property type="entry name" value="UPF0374 PROTEIN YGAC"/>
    <property type="match status" value="1"/>
</dbReference>
<dbReference type="PANTHER" id="PTHR39159">
    <property type="match status" value="1"/>
</dbReference>
<keyword evidence="1" id="KW-0378">Hydrolase</keyword>
<dbReference type="InterPro" id="IPR035930">
    <property type="entry name" value="FomD-like_sf"/>
</dbReference>
<organism evidence="3 4">
    <name type="scientific">Paenibacillus terricola</name>
    <dbReference type="NCBI Taxonomy" id="2763503"/>
    <lineage>
        <taxon>Bacteria</taxon>
        <taxon>Bacillati</taxon>
        <taxon>Bacillota</taxon>
        <taxon>Bacilli</taxon>
        <taxon>Bacillales</taxon>
        <taxon>Paenibacillaceae</taxon>
        <taxon>Paenibacillus</taxon>
    </lineage>
</organism>
<dbReference type="SUPFAM" id="SSF159234">
    <property type="entry name" value="FomD-like"/>
    <property type="match status" value="1"/>
</dbReference>
<dbReference type="InterPro" id="IPR050212">
    <property type="entry name" value="Ntdp-like"/>
</dbReference>
<accession>A0ABR8MYU3</accession>
<dbReference type="RefSeq" id="WP_191205394.1">
    <property type="nucleotide sequence ID" value="NZ_JACXZA010000005.1"/>
</dbReference>
<comment type="caution">
    <text evidence="3">The sequence shown here is derived from an EMBL/GenBank/DDBJ whole genome shotgun (WGS) entry which is preliminary data.</text>
</comment>
<reference evidence="3 4" key="1">
    <citation type="submission" date="2020-09" db="EMBL/GenBank/DDBJ databases">
        <title>Paenibacillus sp. strain PR3 16S rRNA gene Genome sequencing and assembly.</title>
        <authorList>
            <person name="Kim J."/>
        </authorList>
    </citation>
    <scope>NUCLEOTIDE SEQUENCE [LARGE SCALE GENOMIC DNA]</scope>
    <source>
        <strain evidence="3 4">PR3</strain>
    </source>
</reference>
<dbReference type="EMBL" id="JACXZA010000005">
    <property type="protein sequence ID" value="MBD3921102.1"/>
    <property type="molecule type" value="Genomic_DNA"/>
</dbReference>
<protein>
    <submittedName>
        <fullName evidence="3">DUF402 domain-containing protein</fullName>
    </submittedName>
</protein>
<dbReference type="Gene3D" id="2.40.380.10">
    <property type="entry name" value="FomD-like"/>
    <property type="match status" value="1"/>
</dbReference>
<name>A0ABR8MYU3_9BACL</name>
<dbReference type="Proteomes" id="UP000609346">
    <property type="component" value="Unassembled WGS sequence"/>
</dbReference>
<evidence type="ECO:0000313" key="4">
    <source>
        <dbReference type="Proteomes" id="UP000609346"/>
    </source>
</evidence>
<proteinExistence type="predicted"/>
<gene>
    <name evidence="3" type="ORF">H8B09_20210</name>
</gene>